<dbReference type="Proteomes" id="UP001464555">
    <property type="component" value="Unassembled WGS sequence"/>
</dbReference>
<keyword evidence="2" id="KW-1185">Reference proteome</keyword>
<dbReference type="PANTHER" id="PTHR11070:SF67">
    <property type="entry name" value="DNA 3'-5' HELICASE"/>
    <property type="match status" value="1"/>
</dbReference>
<dbReference type="Gene3D" id="3.40.50.300">
    <property type="entry name" value="P-loop containing nucleotide triphosphate hydrolases"/>
    <property type="match status" value="2"/>
</dbReference>
<sequence>MIEIQIAGAGAGKTYDLSKRVIQFHQANTSHKIIYAVTYTNAARKKIKEEIVKGIGYIPDQVRIETIHSFFLNEIIYPYSHFSVSEVYNNAVSHGMPSDYVLKNIKINLLKQRNIIHNESVFKKAMIVIDRTNGKHTNKAKRAKVDFIVSHIVAKISHVFIDEAQDMDGDALRVFQILGDNGIDIYMIGDPKQAIKYPSAFRNFLKQATGDNYTILPNNNITKRVPSEILKLSNALCMAEEKQSNNNGKSGKVVYIKSSNSNYDAIIGYYKAQQQLIYIEEKEGCYNTHSSRNLYLPLSLQDKLSILALERDLDSRLFINSIISEITERLKNSSSAQVLGWLAKFCGTRLEKQEYAELIQHLDMAKMPSKGYKYFISSIDAVKGLESDVCIFILNQTMYDYMTQNVPKTNYHNKNWNKVYVALTRSCNALIIAIDMELFSRTSVTEIESYFKGLGISEMLSV</sequence>
<evidence type="ECO:0000313" key="1">
    <source>
        <dbReference type="EMBL" id="MEL1246304.1"/>
    </source>
</evidence>
<dbReference type="PANTHER" id="PTHR11070">
    <property type="entry name" value="UVRD / RECB / PCRA DNA HELICASE FAMILY MEMBER"/>
    <property type="match status" value="1"/>
</dbReference>
<dbReference type="EMBL" id="JBBYHR010000013">
    <property type="protein sequence ID" value="MEL1246304.1"/>
    <property type="molecule type" value="Genomic_DNA"/>
</dbReference>
<proteinExistence type="predicted"/>
<dbReference type="InterPro" id="IPR027417">
    <property type="entry name" value="P-loop_NTPase"/>
</dbReference>
<dbReference type="SUPFAM" id="SSF52540">
    <property type="entry name" value="P-loop containing nucleoside triphosphate hydrolases"/>
    <property type="match status" value="1"/>
</dbReference>
<organism evidence="1 2">
    <name type="scientific">Flavobacterium arundinis</name>
    <dbReference type="NCBI Taxonomy" id="3139143"/>
    <lineage>
        <taxon>Bacteria</taxon>
        <taxon>Pseudomonadati</taxon>
        <taxon>Bacteroidota</taxon>
        <taxon>Flavobacteriia</taxon>
        <taxon>Flavobacteriales</taxon>
        <taxon>Flavobacteriaceae</taxon>
        <taxon>Flavobacterium</taxon>
    </lineage>
</organism>
<dbReference type="InterPro" id="IPR000212">
    <property type="entry name" value="DNA_helicase_UvrD/REP"/>
</dbReference>
<reference evidence="1 2" key="1">
    <citation type="submission" date="2024-04" db="EMBL/GenBank/DDBJ databases">
        <title>Flavobacterium sp. DGU11 16S ribosomal RNA gene Genome sequencing and assembly.</title>
        <authorList>
            <person name="Park S."/>
        </authorList>
    </citation>
    <scope>NUCLEOTIDE SEQUENCE [LARGE SCALE GENOMIC DNA]</scope>
    <source>
        <strain evidence="1 2">DGU11</strain>
    </source>
</reference>
<evidence type="ECO:0000313" key="2">
    <source>
        <dbReference type="Proteomes" id="UP001464555"/>
    </source>
</evidence>
<gene>
    <name evidence="1" type="ORF">AAEO56_18670</name>
</gene>
<protein>
    <submittedName>
        <fullName evidence="1">UvrD-helicase domain-containing protein</fullName>
    </submittedName>
</protein>
<dbReference type="Pfam" id="PF13245">
    <property type="entry name" value="AAA_19"/>
    <property type="match status" value="1"/>
</dbReference>
<comment type="caution">
    <text evidence="1">The sequence shown here is derived from an EMBL/GenBank/DDBJ whole genome shotgun (WGS) entry which is preliminary data.</text>
</comment>
<dbReference type="RefSeq" id="WP_341698598.1">
    <property type="nucleotide sequence ID" value="NZ_JBBYHR010000013.1"/>
</dbReference>
<accession>A0ABU9I1K0</accession>
<name>A0ABU9I1K0_9FLAO</name>